<comment type="caution">
    <text evidence="1">The sequence shown here is derived from an EMBL/GenBank/DDBJ whole genome shotgun (WGS) entry which is preliminary data.</text>
</comment>
<organism evidence="1 2">
    <name type="scientific">Araneus ventricosus</name>
    <name type="common">Orbweaver spider</name>
    <name type="synonym">Epeira ventricosa</name>
    <dbReference type="NCBI Taxonomy" id="182803"/>
    <lineage>
        <taxon>Eukaryota</taxon>
        <taxon>Metazoa</taxon>
        <taxon>Ecdysozoa</taxon>
        <taxon>Arthropoda</taxon>
        <taxon>Chelicerata</taxon>
        <taxon>Arachnida</taxon>
        <taxon>Araneae</taxon>
        <taxon>Araneomorphae</taxon>
        <taxon>Entelegynae</taxon>
        <taxon>Araneoidea</taxon>
        <taxon>Araneidae</taxon>
        <taxon>Araneus</taxon>
    </lineage>
</organism>
<dbReference type="AlphaFoldDB" id="A0A4Y2EQA3"/>
<reference evidence="1 2" key="1">
    <citation type="journal article" date="2019" name="Sci. Rep.">
        <title>Orb-weaving spider Araneus ventricosus genome elucidates the spidroin gene catalogue.</title>
        <authorList>
            <person name="Kono N."/>
            <person name="Nakamura H."/>
            <person name="Ohtoshi R."/>
            <person name="Moran D.A.P."/>
            <person name="Shinohara A."/>
            <person name="Yoshida Y."/>
            <person name="Fujiwara M."/>
            <person name="Mori M."/>
            <person name="Tomita M."/>
            <person name="Arakawa K."/>
        </authorList>
    </citation>
    <scope>NUCLEOTIDE SEQUENCE [LARGE SCALE GENOMIC DNA]</scope>
</reference>
<evidence type="ECO:0000313" key="1">
    <source>
        <dbReference type="EMBL" id="GBM30509.1"/>
    </source>
</evidence>
<protein>
    <submittedName>
        <fullName evidence="1">Uncharacterized protein</fullName>
    </submittedName>
</protein>
<name>A0A4Y2EQA3_ARAVE</name>
<sequence>MCVIYRATGSIQWHRVSNPESSNPEARALPPGHRAPPAVASFMASTDHCPQYSPSGLFLNLGVFCKVKEYVLFTWPILPDFGPYYPIDIKKKNTVKAKVVLKEAR</sequence>
<gene>
    <name evidence="1" type="ORF">AVEN_156263_1</name>
</gene>
<keyword evidence="2" id="KW-1185">Reference proteome</keyword>
<proteinExistence type="predicted"/>
<dbReference type="EMBL" id="BGPR01000662">
    <property type="protein sequence ID" value="GBM30509.1"/>
    <property type="molecule type" value="Genomic_DNA"/>
</dbReference>
<dbReference type="Proteomes" id="UP000499080">
    <property type="component" value="Unassembled WGS sequence"/>
</dbReference>
<evidence type="ECO:0000313" key="2">
    <source>
        <dbReference type="Proteomes" id="UP000499080"/>
    </source>
</evidence>
<accession>A0A4Y2EQA3</accession>